<dbReference type="Gramene" id="GBG72327">
    <property type="protein sequence ID" value="GBG72327"/>
    <property type="gene ID" value="CBR_g11906"/>
</dbReference>
<feature type="region of interest" description="Disordered" evidence="1">
    <location>
        <begin position="409"/>
        <end position="472"/>
    </location>
</feature>
<evidence type="ECO:0000259" key="2">
    <source>
        <dbReference type="Pfam" id="PF17919"/>
    </source>
</evidence>
<dbReference type="FunFam" id="3.30.70.270:FF:000020">
    <property type="entry name" value="Transposon Tf2-6 polyprotein-like Protein"/>
    <property type="match status" value="1"/>
</dbReference>
<evidence type="ECO:0000313" key="4">
    <source>
        <dbReference type="Proteomes" id="UP000265515"/>
    </source>
</evidence>
<dbReference type="PANTHER" id="PTHR33064:SF37">
    <property type="entry name" value="RIBONUCLEASE H"/>
    <property type="match status" value="1"/>
</dbReference>
<keyword evidence="4" id="KW-1185">Reference proteome</keyword>
<dbReference type="InterPro" id="IPR043128">
    <property type="entry name" value="Rev_trsase/Diguanyl_cyclase"/>
</dbReference>
<dbReference type="Proteomes" id="UP000265515">
    <property type="component" value="Unassembled WGS sequence"/>
</dbReference>
<protein>
    <recommendedName>
        <fullName evidence="2">Reverse transcriptase/retrotransposon-derived protein RNase H-like domain-containing protein</fullName>
    </recommendedName>
</protein>
<name>A0A388KQM0_CHABU</name>
<feature type="compositionally biased region" description="Acidic residues" evidence="1">
    <location>
        <begin position="413"/>
        <end position="444"/>
    </location>
</feature>
<gene>
    <name evidence="3" type="ORF">CBR_g11906</name>
</gene>
<feature type="compositionally biased region" description="Basic and acidic residues" evidence="1">
    <location>
        <begin position="445"/>
        <end position="472"/>
    </location>
</feature>
<proteinExistence type="predicted"/>
<dbReference type="InterPro" id="IPR043502">
    <property type="entry name" value="DNA/RNA_pol_sf"/>
</dbReference>
<accession>A0A388KQM0</accession>
<dbReference type="SUPFAM" id="SSF56672">
    <property type="entry name" value="DNA/RNA polymerases"/>
    <property type="match status" value="2"/>
</dbReference>
<evidence type="ECO:0000313" key="3">
    <source>
        <dbReference type="EMBL" id="GBG72327.1"/>
    </source>
</evidence>
<dbReference type="InterPro" id="IPR041577">
    <property type="entry name" value="RT_RNaseH_2"/>
</dbReference>
<organism evidence="3 4">
    <name type="scientific">Chara braunii</name>
    <name type="common">Braun's stonewort</name>
    <dbReference type="NCBI Taxonomy" id="69332"/>
    <lineage>
        <taxon>Eukaryota</taxon>
        <taxon>Viridiplantae</taxon>
        <taxon>Streptophyta</taxon>
        <taxon>Charophyceae</taxon>
        <taxon>Charales</taxon>
        <taxon>Characeae</taxon>
        <taxon>Chara</taxon>
    </lineage>
</organism>
<dbReference type="EMBL" id="BFEA01000163">
    <property type="protein sequence ID" value="GBG72327.1"/>
    <property type="molecule type" value="Genomic_DNA"/>
</dbReference>
<comment type="caution">
    <text evidence="3">The sequence shown here is derived from an EMBL/GenBank/DDBJ whole genome shotgun (WGS) entry which is preliminary data.</text>
</comment>
<reference evidence="3 4" key="1">
    <citation type="journal article" date="2018" name="Cell">
        <title>The Chara Genome: Secondary Complexity and Implications for Plant Terrestrialization.</title>
        <authorList>
            <person name="Nishiyama T."/>
            <person name="Sakayama H."/>
            <person name="Vries J.D."/>
            <person name="Buschmann H."/>
            <person name="Saint-Marcoux D."/>
            <person name="Ullrich K.K."/>
            <person name="Haas F.B."/>
            <person name="Vanderstraeten L."/>
            <person name="Becker D."/>
            <person name="Lang D."/>
            <person name="Vosolsobe S."/>
            <person name="Rombauts S."/>
            <person name="Wilhelmsson P.K.I."/>
            <person name="Janitza P."/>
            <person name="Kern R."/>
            <person name="Heyl A."/>
            <person name="Rumpler F."/>
            <person name="Villalobos L.I.A.C."/>
            <person name="Clay J.M."/>
            <person name="Skokan R."/>
            <person name="Toyoda A."/>
            <person name="Suzuki Y."/>
            <person name="Kagoshima H."/>
            <person name="Schijlen E."/>
            <person name="Tajeshwar N."/>
            <person name="Catarino B."/>
            <person name="Hetherington A.J."/>
            <person name="Saltykova A."/>
            <person name="Bonnot C."/>
            <person name="Breuninger H."/>
            <person name="Symeonidi A."/>
            <person name="Radhakrishnan G.V."/>
            <person name="Van Nieuwerburgh F."/>
            <person name="Deforce D."/>
            <person name="Chang C."/>
            <person name="Karol K.G."/>
            <person name="Hedrich R."/>
            <person name="Ulvskov P."/>
            <person name="Glockner G."/>
            <person name="Delwiche C.F."/>
            <person name="Petrasek J."/>
            <person name="Van de Peer Y."/>
            <person name="Friml J."/>
            <person name="Beilby M."/>
            <person name="Dolan L."/>
            <person name="Kohara Y."/>
            <person name="Sugano S."/>
            <person name="Fujiyama A."/>
            <person name="Delaux P.-M."/>
            <person name="Quint M."/>
            <person name="TheiBen G."/>
            <person name="Hagemann M."/>
            <person name="Harholt J."/>
            <person name="Dunand C."/>
            <person name="Zachgo S."/>
            <person name="Langdale J."/>
            <person name="Maumus F."/>
            <person name="Straeten D.V.D."/>
            <person name="Gould S.B."/>
            <person name="Rensing S.A."/>
        </authorList>
    </citation>
    <scope>NUCLEOTIDE SEQUENCE [LARGE SCALE GENOMIC DNA]</scope>
    <source>
        <strain evidence="3 4">S276</strain>
    </source>
</reference>
<dbReference type="AlphaFoldDB" id="A0A388KQM0"/>
<dbReference type="Pfam" id="PF17919">
    <property type="entry name" value="RT_RNaseH_2"/>
    <property type="match status" value="1"/>
</dbReference>
<dbReference type="Gene3D" id="3.30.70.270">
    <property type="match status" value="2"/>
</dbReference>
<dbReference type="InterPro" id="IPR051320">
    <property type="entry name" value="Viral_Replic_Matur_Polypro"/>
</dbReference>
<dbReference type="PANTHER" id="PTHR33064">
    <property type="entry name" value="POL PROTEIN"/>
    <property type="match status" value="1"/>
</dbReference>
<dbReference type="OrthoDB" id="1938451at2759"/>
<evidence type="ECO:0000256" key="1">
    <source>
        <dbReference type="SAM" id="MobiDB-lite"/>
    </source>
</evidence>
<sequence>MGICNAPATFQRAMNVTFQSFINKTRLAQGMVNFCVIVYMDDIMLYSKFISWTCTPYRMDTWSAARCRLQNRSGEKRVFPVGDLVPRVCGNSGRLEVGIGKSGHASGRAHTYVSDAGSGLHGLASYYHRFIKGFAAIARPLTNLLRKDQPLTWDEECKRAFSTLKEALASTSILIRPDPGKSFILMTDWQPEVISAILAEKGKDGREHVVEYASQTMPDERKNDSAPQGECYGVVWGIQHFHPYLYGQKFLLVTDHELLLALKKLTYYTGMIGRWAVRLQEDNFDIAHRSKKGEDEVELLVVQAWRTDVEGDLLGLVFETVEKDHLPPIYRELLVLLTQLIDDLPLDIISCHDNNPAPHILTRSLTPYLQWSACLESDPDNCYYPSTENYPEIQKVVSDLFYECGYLTVHTSEEEDSSEEEEEGGNIEEESSEDQGGEHIEEEPERSSGAEKERGEEGQGRQEDDPTAVERK</sequence>
<feature type="domain" description="Reverse transcriptase/retrotransposon-derived protein RNase H-like" evidence="2">
    <location>
        <begin position="153"/>
        <end position="251"/>
    </location>
</feature>